<sequence length="387" mass="44190">MDSHLDLKPFEYCFDPSPLQNSHISGNYFPFLKEALSGESQELKNSNCFDPRSLSLPWPTTFPATVQNKYWREAQAAAVELFEQITSAAQQKEYEVGYEKRMRDKNIAERGLLLIDAAASTSTNIFPAASVIKAKTMAKASLLFFIHDDDADSKIYGPGMNVLKESLEETQQLSRGLEEYRGPWKNTVFQQWVDECVGENYTMGLKMVRGMLTWAKYILDNPPKKHVHFLTWPDYVEYRINDSLGMAISDILQFTCGISMTESETRTINEMYRLYMMHFSLTNDLYSYEKENREAKEDGASFINGVQVLTDLLDVPSQTAKYILRLTILSLERQLNEAYITHAQSRTRSAKQLRFARSMIESAAGNLFLSSTLARYARAVPGSRLKN</sequence>
<reference evidence="1 2" key="1">
    <citation type="submission" date="2019-04" db="EMBL/GenBank/DDBJ databases">
        <title>Friends and foes A comparative genomics study of 23 Aspergillus species from section Flavi.</title>
        <authorList>
            <consortium name="DOE Joint Genome Institute"/>
            <person name="Kjaerbolling I."/>
            <person name="Vesth T."/>
            <person name="Frisvad J.C."/>
            <person name="Nybo J.L."/>
            <person name="Theobald S."/>
            <person name="Kildgaard S."/>
            <person name="Isbrandt T."/>
            <person name="Kuo A."/>
            <person name="Sato A."/>
            <person name="Lyhne E.K."/>
            <person name="Kogle M.E."/>
            <person name="Wiebenga A."/>
            <person name="Kun R.S."/>
            <person name="Lubbers R.J."/>
            <person name="Makela M.R."/>
            <person name="Barry K."/>
            <person name="Chovatia M."/>
            <person name="Clum A."/>
            <person name="Daum C."/>
            <person name="Haridas S."/>
            <person name="He G."/>
            <person name="LaButti K."/>
            <person name="Lipzen A."/>
            <person name="Mondo S."/>
            <person name="Riley R."/>
            <person name="Salamov A."/>
            <person name="Simmons B.A."/>
            <person name="Magnuson J.K."/>
            <person name="Henrissat B."/>
            <person name="Mortensen U.H."/>
            <person name="Larsen T.O."/>
            <person name="Devries R.P."/>
            <person name="Grigoriev I.V."/>
            <person name="Machida M."/>
            <person name="Baker S.E."/>
            <person name="Andersen M.R."/>
        </authorList>
    </citation>
    <scope>NUCLEOTIDE SEQUENCE [LARGE SCALE GENOMIC DNA]</scope>
    <source>
        <strain evidence="1 2">IBT 18842</strain>
    </source>
</reference>
<keyword evidence="2" id="KW-1185">Reference proteome</keyword>
<dbReference type="SUPFAM" id="SSF48576">
    <property type="entry name" value="Terpenoid synthases"/>
    <property type="match status" value="1"/>
</dbReference>
<proteinExistence type="predicted"/>
<gene>
    <name evidence="1" type="ORF">BDV25DRAFT_137421</name>
</gene>
<dbReference type="OrthoDB" id="3004402at2759"/>
<dbReference type="AlphaFoldDB" id="A0A5N6U2U1"/>
<accession>A0A5N6U2U1</accession>
<dbReference type="Gene3D" id="1.10.600.10">
    <property type="entry name" value="Farnesyl Diphosphate Synthase"/>
    <property type="match status" value="1"/>
</dbReference>
<name>A0A5N6U2U1_ASPAV</name>
<evidence type="ECO:0000313" key="2">
    <source>
        <dbReference type="Proteomes" id="UP000325780"/>
    </source>
</evidence>
<evidence type="ECO:0000313" key="1">
    <source>
        <dbReference type="EMBL" id="KAE8152872.1"/>
    </source>
</evidence>
<dbReference type="InterPro" id="IPR008949">
    <property type="entry name" value="Isoprenoid_synthase_dom_sf"/>
</dbReference>
<dbReference type="Proteomes" id="UP000325780">
    <property type="component" value="Unassembled WGS sequence"/>
</dbReference>
<dbReference type="EMBL" id="ML742046">
    <property type="protein sequence ID" value="KAE8152872.1"/>
    <property type="molecule type" value="Genomic_DNA"/>
</dbReference>
<protein>
    <submittedName>
        <fullName evidence="1">Isoprenoid synthase domain-containing protein</fullName>
    </submittedName>
</protein>
<dbReference type="Pfam" id="PF19086">
    <property type="entry name" value="Terpene_syn_C_2"/>
    <property type="match status" value="1"/>
</dbReference>
<organism evidence="1 2">
    <name type="scientific">Aspergillus avenaceus</name>
    <dbReference type="NCBI Taxonomy" id="36643"/>
    <lineage>
        <taxon>Eukaryota</taxon>
        <taxon>Fungi</taxon>
        <taxon>Dikarya</taxon>
        <taxon>Ascomycota</taxon>
        <taxon>Pezizomycotina</taxon>
        <taxon>Eurotiomycetes</taxon>
        <taxon>Eurotiomycetidae</taxon>
        <taxon>Eurotiales</taxon>
        <taxon>Aspergillaceae</taxon>
        <taxon>Aspergillus</taxon>
        <taxon>Aspergillus subgen. Circumdati</taxon>
    </lineage>
</organism>